<proteinExistence type="predicted"/>
<gene>
    <name evidence="2" type="ORF">EJB05_40644</name>
</gene>
<evidence type="ECO:0000313" key="3">
    <source>
        <dbReference type="Proteomes" id="UP000324897"/>
    </source>
</evidence>
<comment type="caution">
    <text evidence="2">The sequence shown here is derived from an EMBL/GenBank/DDBJ whole genome shotgun (WGS) entry which is preliminary data.</text>
</comment>
<accession>A0A5J9TQG5</accession>
<dbReference type="Proteomes" id="UP000324897">
    <property type="component" value="Unassembled WGS sequence"/>
</dbReference>
<keyword evidence="3" id="KW-1185">Reference proteome</keyword>
<protein>
    <submittedName>
        <fullName evidence="2">Uncharacterized protein</fullName>
    </submittedName>
</protein>
<sequence>MSIVIMFYNNCPSNGGGCVGRRYLRRFSFQPLKENPLLGPSAATSAGLEIILAFSYIVFVAPFTVLSCIKGLDRR</sequence>
<evidence type="ECO:0000313" key="2">
    <source>
        <dbReference type="EMBL" id="TVU13584.1"/>
    </source>
</evidence>
<reference evidence="2 3" key="1">
    <citation type="journal article" date="2019" name="Sci. Rep.">
        <title>A high-quality genome of Eragrostis curvula grass provides insights into Poaceae evolution and supports new strategies to enhance forage quality.</title>
        <authorList>
            <person name="Carballo J."/>
            <person name="Santos B.A.C.M."/>
            <person name="Zappacosta D."/>
            <person name="Garbus I."/>
            <person name="Selva J.P."/>
            <person name="Gallo C.A."/>
            <person name="Diaz A."/>
            <person name="Albertini E."/>
            <person name="Caccamo M."/>
            <person name="Echenique V."/>
        </authorList>
    </citation>
    <scope>NUCLEOTIDE SEQUENCE [LARGE SCALE GENOMIC DNA]</scope>
    <source>
        <strain evidence="3">cv. Victoria</strain>
        <tissue evidence="2">Leaf</tissue>
    </source>
</reference>
<dbReference type="AlphaFoldDB" id="A0A5J9TQG5"/>
<organism evidence="2 3">
    <name type="scientific">Eragrostis curvula</name>
    <name type="common">weeping love grass</name>
    <dbReference type="NCBI Taxonomy" id="38414"/>
    <lineage>
        <taxon>Eukaryota</taxon>
        <taxon>Viridiplantae</taxon>
        <taxon>Streptophyta</taxon>
        <taxon>Embryophyta</taxon>
        <taxon>Tracheophyta</taxon>
        <taxon>Spermatophyta</taxon>
        <taxon>Magnoliopsida</taxon>
        <taxon>Liliopsida</taxon>
        <taxon>Poales</taxon>
        <taxon>Poaceae</taxon>
        <taxon>PACMAD clade</taxon>
        <taxon>Chloridoideae</taxon>
        <taxon>Eragrostideae</taxon>
        <taxon>Eragrostidinae</taxon>
        <taxon>Eragrostis</taxon>
    </lineage>
</organism>
<evidence type="ECO:0000256" key="1">
    <source>
        <dbReference type="SAM" id="Phobius"/>
    </source>
</evidence>
<dbReference type="EMBL" id="RWGY01000034">
    <property type="protein sequence ID" value="TVU13584.1"/>
    <property type="molecule type" value="Genomic_DNA"/>
</dbReference>
<dbReference type="OrthoDB" id="1427631at2759"/>
<dbReference type="Gramene" id="TVU13584">
    <property type="protein sequence ID" value="TVU13584"/>
    <property type="gene ID" value="EJB05_40644"/>
</dbReference>
<keyword evidence="1" id="KW-0812">Transmembrane</keyword>
<feature type="transmembrane region" description="Helical" evidence="1">
    <location>
        <begin position="50"/>
        <end position="69"/>
    </location>
</feature>
<keyword evidence="1" id="KW-1133">Transmembrane helix</keyword>
<name>A0A5J9TQG5_9POAL</name>
<keyword evidence="1" id="KW-0472">Membrane</keyword>